<reference evidence="3 4" key="1">
    <citation type="submission" date="2018-06" db="EMBL/GenBank/DDBJ databases">
        <title>Genomic Encyclopedia of Type Strains, Phase IV (KMG-IV): sequencing the most valuable type-strain genomes for metagenomic binning, comparative biology and taxonomic classification.</title>
        <authorList>
            <person name="Goeker M."/>
        </authorList>
    </citation>
    <scope>NUCLEOTIDE SEQUENCE [LARGE SCALE GENOMIC DNA]</scope>
    <source>
        <strain evidence="3 4">DSM 25532</strain>
    </source>
</reference>
<evidence type="ECO:0000313" key="4">
    <source>
        <dbReference type="Proteomes" id="UP000253426"/>
    </source>
</evidence>
<comment type="similarity">
    <text evidence="1">Belongs to the short-chain dehydrogenases/reductases (SDR) family.</text>
</comment>
<dbReference type="InterPro" id="IPR020904">
    <property type="entry name" value="Sc_DH/Rdtase_CS"/>
</dbReference>
<dbReference type="InterPro" id="IPR002347">
    <property type="entry name" value="SDR_fam"/>
</dbReference>
<dbReference type="PROSITE" id="PS00061">
    <property type="entry name" value="ADH_SHORT"/>
    <property type="match status" value="1"/>
</dbReference>
<evidence type="ECO:0000259" key="2">
    <source>
        <dbReference type="SMART" id="SM00822"/>
    </source>
</evidence>
<dbReference type="InterPro" id="IPR057326">
    <property type="entry name" value="KR_dom"/>
</dbReference>
<evidence type="ECO:0000313" key="3">
    <source>
        <dbReference type="EMBL" id="RBP37706.1"/>
    </source>
</evidence>
<dbReference type="Gene3D" id="3.40.50.720">
    <property type="entry name" value="NAD(P)-binding Rossmann-like Domain"/>
    <property type="match status" value="1"/>
</dbReference>
<organism evidence="3 4">
    <name type="scientific">Roseimicrobium gellanilyticum</name>
    <dbReference type="NCBI Taxonomy" id="748857"/>
    <lineage>
        <taxon>Bacteria</taxon>
        <taxon>Pseudomonadati</taxon>
        <taxon>Verrucomicrobiota</taxon>
        <taxon>Verrucomicrobiia</taxon>
        <taxon>Verrucomicrobiales</taxon>
        <taxon>Verrucomicrobiaceae</taxon>
        <taxon>Roseimicrobium</taxon>
    </lineage>
</organism>
<feature type="domain" description="Ketoreductase" evidence="2">
    <location>
        <begin position="9"/>
        <end position="189"/>
    </location>
</feature>
<dbReference type="FunFam" id="3.40.50.720:FF:000084">
    <property type="entry name" value="Short-chain dehydrogenase reductase"/>
    <property type="match status" value="1"/>
</dbReference>
<dbReference type="GO" id="GO:0032787">
    <property type="term" value="P:monocarboxylic acid metabolic process"/>
    <property type="evidence" value="ECO:0007669"/>
    <property type="project" value="UniProtKB-ARBA"/>
</dbReference>
<keyword evidence="4" id="KW-1185">Reference proteome</keyword>
<dbReference type="Proteomes" id="UP000253426">
    <property type="component" value="Unassembled WGS sequence"/>
</dbReference>
<comment type="caution">
    <text evidence="3">The sequence shown here is derived from an EMBL/GenBank/DDBJ whole genome shotgun (WGS) entry which is preliminary data.</text>
</comment>
<gene>
    <name evidence="3" type="ORF">DES53_11388</name>
</gene>
<protein>
    <submittedName>
        <fullName evidence="3">Gluconate 5-dehydrogenase</fullName>
    </submittedName>
</protein>
<name>A0A366H816_9BACT</name>
<dbReference type="Pfam" id="PF13561">
    <property type="entry name" value="adh_short_C2"/>
    <property type="match status" value="1"/>
</dbReference>
<dbReference type="AlphaFoldDB" id="A0A366H816"/>
<dbReference type="PRINTS" id="PR00081">
    <property type="entry name" value="GDHRDH"/>
</dbReference>
<dbReference type="InterPro" id="IPR050259">
    <property type="entry name" value="SDR"/>
</dbReference>
<dbReference type="SUPFAM" id="SSF51735">
    <property type="entry name" value="NAD(P)-binding Rossmann-fold domains"/>
    <property type="match status" value="1"/>
</dbReference>
<dbReference type="SMART" id="SM00822">
    <property type="entry name" value="PKS_KR"/>
    <property type="match status" value="1"/>
</dbReference>
<dbReference type="CDD" id="cd05233">
    <property type="entry name" value="SDR_c"/>
    <property type="match status" value="1"/>
</dbReference>
<dbReference type="EMBL" id="QNRR01000013">
    <property type="protein sequence ID" value="RBP37706.1"/>
    <property type="molecule type" value="Genomic_DNA"/>
</dbReference>
<dbReference type="PRINTS" id="PR00080">
    <property type="entry name" value="SDRFAMILY"/>
</dbReference>
<sequence length="251" mass="26237">MLPFSLENQTAIVTGGGTGLGLGITRCLAQAGAKVVITGRREELLQQAAAAIGPQVIPMAVDVTDSAALPPFVDRVTREVGAPDILVNNAGIHVKKPALEMTDEDFNSVLHTHLTGAFALTRATAPGMLERGKGSIVFVSSMTAYMGMPLVAGYATAKSGVIGLVRTLSAEFAPKGVRINAVAPGWIDTPMLRRAVSADSERERKIRGRIQIEGFGAPEDVGWAVVYLCSEAAKYVTGVILPIDGGGHASF</sequence>
<accession>A0A366H816</accession>
<dbReference type="InterPro" id="IPR036291">
    <property type="entry name" value="NAD(P)-bd_dom_sf"/>
</dbReference>
<proteinExistence type="inferred from homology"/>
<dbReference type="PANTHER" id="PTHR42879">
    <property type="entry name" value="3-OXOACYL-(ACYL-CARRIER-PROTEIN) REDUCTASE"/>
    <property type="match status" value="1"/>
</dbReference>
<dbReference type="NCBIfam" id="NF005559">
    <property type="entry name" value="PRK07231.1"/>
    <property type="match status" value="1"/>
</dbReference>
<dbReference type="OrthoDB" id="9803333at2"/>
<evidence type="ECO:0000256" key="1">
    <source>
        <dbReference type="ARBA" id="ARBA00006484"/>
    </source>
</evidence>